<dbReference type="Proteomes" id="UP001059934">
    <property type="component" value="Chromosome"/>
</dbReference>
<protein>
    <recommendedName>
        <fullName evidence="4">2-oxoisovalerate dehydrogenase subunit alpha</fullName>
        <ecNumber evidence="4">1.2.4.4</ecNumber>
    </recommendedName>
    <alternativeName>
        <fullName evidence="4">Branched-chain alpha-keto acid dehydrogenase E1 component alpha chain</fullName>
    </alternativeName>
</protein>
<evidence type="ECO:0000256" key="3">
    <source>
        <dbReference type="ARBA" id="ARBA00023052"/>
    </source>
</evidence>
<feature type="compositionally biased region" description="Basic and acidic residues" evidence="5">
    <location>
        <begin position="12"/>
        <end position="25"/>
    </location>
</feature>
<keyword evidence="8" id="KW-1185">Reference proteome</keyword>
<dbReference type="InterPro" id="IPR001017">
    <property type="entry name" value="DH_E1"/>
</dbReference>
<dbReference type="SUPFAM" id="SSF52518">
    <property type="entry name" value="Thiamin diphosphate-binding fold (THDP-binding)"/>
    <property type="match status" value="1"/>
</dbReference>
<keyword evidence="3 4" id="KW-0786">Thiamine pyrophosphate</keyword>
<evidence type="ECO:0000256" key="4">
    <source>
        <dbReference type="RuleBase" id="RU365014"/>
    </source>
</evidence>
<evidence type="ECO:0000313" key="8">
    <source>
        <dbReference type="Proteomes" id="UP001059934"/>
    </source>
</evidence>
<dbReference type="Gene3D" id="3.40.50.970">
    <property type="match status" value="1"/>
</dbReference>
<comment type="function">
    <text evidence="4">The branched-chain alpha-keto dehydrogenase complex catalyzes the overall conversion of alpha-keto acids to acyl-CoA and CO(2). It contains multiple copies of three enzymatic components: branched-chain alpha-keto acid decarboxylase (E1), lipoamide acyltransferase (E2) and lipoamide dehydrogenase (E3).</text>
</comment>
<evidence type="ECO:0000259" key="6">
    <source>
        <dbReference type="Pfam" id="PF00676"/>
    </source>
</evidence>
<dbReference type="Pfam" id="PF00676">
    <property type="entry name" value="E1_dh"/>
    <property type="match status" value="1"/>
</dbReference>
<feature type="region of interest" description="Disordered" evidence="5">
    <location>
        <begin position="1"/>
        <end position="28"/>
    </location>
</feature>
<dbReference type="InterPro" id="IPR029061">
    <property type="entry name" value="THDP-binding"/>
</dbReference>
<feature type="compositionally biased region" description="Polar residues" evidence="5">
    <location>
        <begin position="414"/>
        <end position="424"/>
    </location>
</feature>
<evidence type="ECO:0000256" key="5">
    <source>
        <dbReference type="SAM" id="MobiDB-lite"/>
    </source>
</evidence>
<dbReference type="EMBL" id="CP103416">
    <property type="protein sequence ID" value="UVW36067.1"/>
    <property type="molecule type" value="Genomic_DNA"/>
</dbReference>
<dbReference type="PANTHER" id="PTHR43380">
    <property type="entry name" value="2-OXOISOVALERATE DEHYDROGENASE SUBUNIT ALPHA, MITOCHONDRIAL"/>
    <property type="match status" value="1"/>
</dbReference>
<dbReference type="CDD" id="cd02000">
    <property type="entry name" value="TPP_E1_PDC_ADC_BCADC"/>
    <property type="match status" value="1"/>
</dbReference>
<reference evidence="7" key="1">
    <citation type="submission" date="2022-08" db="EMBL/GenBank/DDBJ databases">
        <title>Catabolic pathway analysis in culturable SAR92 clade bacteria reveals their overlooked roles in DMSP degradation in coastal seas.</title>
        <authorList>
            <person name="He X."/>
            <person name="Zhang X."/>
            <person name="Zhang Y."/>
        </authorList>
    </citation>
    <scope>NUCLEOTIDE SEQUENCE</scope>
    <source>
        <strain evidence="7">H455</strain>
    </source>
</reference>
<name>A0ABY5TQG2_9GAMM</name>
<evidence type="ECO:0000313" key="7">
    <source>
        <dbReference type="EMBL" id="UVW36067.1"/>
    </source>
</evidence>
<feature type="domain" description="Dehydrogenase E1 component" evidence="6">
    <location>
        <begin position="80"/>
        <end position="375"/>
    </location>
</feature>
<organism evidence="7 8">
    <name type="scientific">SAR92 clade bacterium H455</name>
    <dbReference type="NCBI Taxonomy" id="2974818"/>
    <lineage>
        <taxon>Bacteria</taxon>
        <taxon>Pseudomonadati</taxon>
        <taxon>Pseudomonadota</taxon>
        <taxon>Gammaproteobacteria</taxon>
        <taxon>Cellvibrionales</taxon>
        <taxon>Porticoccaceae</taxon>
        <taxon>SAR92 clade</taxon>
    </lineage>
</organism>
<proteinExistence type="inferred from homology"/>
<comment type="similarity">
    <text evidence="4">Belongs to the BCKDHA family.</text>
</comment>
<sequence length="424" mass="46948">MAVKNPPQKAQPEPKKKPEPNKQPELDSQQAPDLITAPVFLHTSSLIIPTLKQLQADGELCPGAAVAPMSSELAIKIYTDMVYTRLLDERMVGAQRQGRLSFYLTCTGEEASVAGTIAAFQADDMVMAQYREQLALRYRGFTTEQFMNQLFSNVEDLGKGRQMPVHYGCRDLNFMTISSPLATQIPQAAGYAYGQKLAGNNACTVCYFGEGAASEGDFHAGLNMAAVLKCPVVFVARNNGYAISTPSSEQFAGNGIASRGVGYGIKTIRVDGNDILAVYSAAVEARKIAVEQQQPVLIETMSYRLGAHSTSDDPTGYRSREEEQQWRENDPISRMKNWLVKQNWWDEEQEEALQAEFREEILAQVKLAEKRPKPALGELITDVYETPPEHLLEQLEALENHVAKYPDHYPNLGSAHNQSQEGAK</sequence>
<comment type="catalytic activity">
    <reaction evidence="4">
        <text>N(6)-[(R)-lipoyl]-L-lysyl-[protein] + 3-methyl-2-oxobutanoate + H(+) = N(6)-[(R)-S(8)-2-methylpropanoyldihydrolipoyl]-L-lysyl-[protein] + CO2</text>
        <dbReference type="Rhea" id="RHEA:13457"/>
        <dbReference type="Rhea" id="RHEA-COMP:10474"/>
        <dbReference type="Rhea" id="RHEA-COMP:10497"/>
        <dbReference type="ChEBI" id="CHEBI:11851"/>
        <dbReference type="ChEBI" id="CHEBI:15378"/>
        <dbReference type="ChEBI" id="CHEBI:16526"/>
        <dbReference type="ChEBI" id="CHEBI:83099"/>
        <dbReference type="ChEBI" id="CHEBI:83142"/>
        <dbReference type="EC" id="1.2.4.4"/>
    </reaction>
</comment>
<gene>
    <name evidence="7" type="ORF">NYF23_05510</name>
</gene>
<accession>A0ABY5TQG2</accession>
<evidence type="ECO:0000256" key="2">
    <source>
        <dbReference type="ARBA" id="ARBA00023002"/>
    </source>
</evidence>
<feature type="region of interest" description="Disordered" evidence="5">
    <location>
        <begin position="404"/>
        <end position="424"/>
    </location>
</feature>
<dbReference type="PANTHER" id="PTHR43380:SF1">
    <property type="entry name" value="2-OXOISOVALERATE DEHYDROGENASE SUBUNIT ALPHA, MITOCHONDRIAL"/>
    <property type="match status" value="1"/>
</dbReference>
<feature type="compositionally biased region" description="Low complexity" evidence="5">
    <location>
        <begin position="1"/>
        <end position="11"/>
    </location>
</feature>
<dbReference type="InterPro" id="IPR050771">
    <property type="entry name" value="Alpha-ketoacid_DH_E1_comp"/>
</dbReference>
<dbReference type="EC" id="1.2.4.4" evidence="4"/>
<keyword evidence="2 4" id="KW-0560">Oxidoreductase</keyword>
<evidence type="ECO:0000256" key="1">
    <source>
        <dbReference type="ARBA" id="ARBA00001964"/>
    </source>
</evidence>
<comment type="cofactor">
    <cofactor evidence="1 4">
        <name>thiamine diphosphate</name>
        <dbReference type="ChEBI" id="CHEBI:58937"/>
    </cofactor>
</comment>